<dbReference type="Pfam" id="PF02458">
    <property type="entry name" value="Transferase"/>
    <property type="match status" value="2"/>
</dbReference>
<reference evidence="4" key="1">
    <citation type="submission" date="2022-05" db="EMBL/GenBank/DDBJ databases">
        <title>The Musa troglodytarum L. genome provides insights into the mechanism of non-climacteric behaviour and enrichment of carotenoids.</title>
        <authorList>
            <person name="Wang J."/>
        </authorList>
    </citation>
    <scope>NUCLEOTIDE SEQUENCE</scope>
    <source>
        <tissue evidence="4">Leaf</tissue>
    </source>
</reference>
<protein>
    <submittedName>
        <fullName evidence="4">Transferase family</fullName>
    </submittedName>
</protein>
<evidence type="ECO:0000256" key="2">
    <source>
        <dbReference type="ARBA" id="ARBA00022679"/>
    </source>
</evidence>
<proteinExistence type="inferred from homology"/>
<comment type="similarity">
    <text evidence="1">Belongs to the plant acyltransferase family.</text>
</comment>
<evidence type="ECO:0000256" key="3">
    <source>
        <dbReference type="ARBA" id="ARBA00023315"/>
    </source>
</evidence>
<dbReference type="AlphaFoldDB" id="A0A9E7KJ00"/>
<dbReference type="Gene3D" id="3.30.559.10">
    <property type="entry name" value="Chloramphenicol acetyltransferase-like domain"/>
    <property type="match status" value="3"/>
</dbReference>
<evidence type="ECO:0000313" key="5">
    <source>
        <dbReference type="Proteomes" id="UP001055439"/>
    </source>
</evidence>
<accession>A0A9E7KJ00</accession>
<dbReference type="InterPro" id="IPR050317">
    <property type="entry name" value="Plant_Fungal_Acyltransferase"/>
</dbReference>
<gene>
    <name evidence="4" type="ORF">MUK42_11985</name>
</gene>
<dbReference type="Proteomes" id="UP001055439">
    <property type="component" value="Chromosome 7"/>
</dbReference>
<organism evidence="4 5">
    <name type="scientific">Musa troglodytarum</name>
    <name type="common">fe'i banana</name>
    <dbReference type="NCBI Taxonomy" id="320322"/>
    <lineage>
        <taxon>Eukaryota</taxon>
        <taxon>Viridiplantae</taxon>
        <taxon>Streptophyta</taxon>
        <taxon>Embryophyta</taxon>
        <taxon>Tracheophyta</taxon>
        <taxon>Spermatophyta</taxon>
        <taxon>Magnoliopsida</taxon>
        <taxon>Liliopsida</taxon>
        <taxon>Zingiberales</taxon>
        <taxon>Musaceae</taxon>
        <taxon>Musa</taxon>
    </lineage>
</organism>
<dbReference type="GO" id="GO:0016747">
    <property type="term" value="F:acyltransferase activity, transferring groups other than amino-acyl groups"/>
    <property type="evidence" value="ECO:0007669"/>
    <property type="project" value="TreeGrafter"/>
</dbReference>
<name>A0A9E7KJ00_9LILI</name>
<dbReference type="PANTHER" id="PTHR31642:SF138">
    <property type="entry name" value="PUTRESCINE HYDROXYCINNAMOYLTRANSFERASE 1"/>
    <property type="match status" value="1"/>
</dbReference>
<evidence type="ECO:0000256" key="1">
    <source>
        <dbReference type="ARBA" id="ARBA00009861"/>
    </source>
</evidence>
<dbReference type="InterPro" id="IPR023213">
    <property type="entry name" value="CAT-like_dom_sf"/>
</dbReference>
<sequence>MVEVVESGMVVPSEQTPEGSIWLSNLDLLVIRAHTPVVYFYHPRGDSGFFSVELLKAALAKALVPFYPLAGRLGFDSDGRLEIKCTGEGVLFVVARSDSTLEELGELAPSAEMNKLFVPNGESDEPPLCMFQVTFFKCGGVCLSTAIHHTAADGRSALCFVNAWSDIARGGELTVSPCLDRTLLRARSPPQVVFDHPEYVHKQEQQPTPRATVPPPVASAILTLSKDQLCRLKSSGSGSGSGVRPLSTFKAVVAHVWRCACKARELADDEETRVYVIGDARTRMRPPLPEGYVGNAVFRTSATATVGEVLSSPFEFGADKIHGAIARLDDDYVRSLIDYMEVTDVSGSISGRWRLSGADLWVVSWLGLPTHGADFGWGKPMYMMQASVACGLVFVAHSPKDDGGVAVVLGLQQESMPSCTLMLSKDQLVSLQNSIAGGRRRHVSTYKAVTAYAWRCACKARQLGADQETRLYMTVDAQTRLKPPLPPGYFGNAILRTSVAAAAGEILFSPLQSTAEKIHDAVVRVDDEYVRSVIDFLESTHDIRGMELGSWRESQNDLWAISWLHLPAYEADFGWGKPVFMRREVVKQRGMLYLMRSPEGDGGITLTMTMEPENVPRFLRMFCVELDCLGEDGIASGPAFMARANVNRRGASYILRSTEGDGGITPMLTLEPENMPRFQKVFTEE</sequence>
<keyword evidence="3" id="KW-0012">Acyltransferase</keyword>
<dbReference type="OrthoDB" id="671439at2759"/>
<dbReference type="EMBL" id="CP097509">
    <property type="protein sequence ID" value="URE20422.1"/>
    <property type="molecule type" value="Genomic_DNA"/>
</dbReference>
<dbReference type="PANTHER" id="PTHR31642">
    <property type="entry name" value="TRICHOTHECENE 3-O-ACETYLTRANSFERASE"/>
    <property type="match status" value="1"/>
</dbReference>
<dbReference type="FunFam" id="3.30.559.10:FF:000008">
    <property type="entry name" value="Tryptamine hydroxycinnamoyl transferase"/>
    <property type="match status" value="2"/>
</dbReference>
<evidence type="ECO:0000313" key="4">
    <source>
        <dbReference type="EMBL" id="URE20422.1"/>
    </source>
</evidence>
<keyword evidence="5" id="KW-1185">Reference proteome</keyword>
<dbReference type="FunFam" id="3.30.559.10:FF:000015">
    <property type="entry name" value="Spermidine hydroxycinnamoyl transferase"/>
    <property type="match status" value="1"/>
</dbReference>
<keyword evidence="2 4" id="KW-0808">Transferase</keyword>